<sequence length="315" mass="36579">MNSLFLAPVQFCFVLPPFSLQSATQINQTEEIMEKIQPSDHYVVRMLRNPDVPQQDSLMDKGDEEGKYRVTKSGPALSNPMFTLITRVLQGDFSIVEDNFNDAEVVPLIIGLIEQRDSLPLLELLTLVGEWPVAYTDWNLTKESSWSLEEKLSLLNQRFNKRVLIDLFVWNDDRESSKHIIYIDQPSLGMPSRDYYFNSGNYQRIREAYLQFMVTIAKMVREDKNLTKDDNYVHEEMARVMDLESDIAKATAPSEERNDVTLLYNKMTLTEFQQKFSTDEFNWTIFIQEVMTSVSIKLHPEEEVVVYGVPYLQTA</sequence>
<proteinExistence type="predicted"/>
<feature type="signal peptide" evidence="1">
    <location>
        <begin position="1"/>
        <end position="21"/>
    </location>
</feature>
<dbReference type="EMBL" id="CAUEEQ010005670">
    <property type="protein sequence ID" value="CAJ0929258.1"/>
    <property type="molecule type" value="Genomic_DNA"/>
</dbReference>
<keyword evidence="1" id="KW-0732">Signal</keyword>
<evidence type="ECO:0000313" key="4">
    <source>
        <dbReference type="Proteomes" id="UP001176940"/>
    </source>
</evidence>
<dbReference type="InterPro" id="IPR000718">
    <property type="entry name" value="Peptidase_M13"/>
</dbReference>
<accession>A0ABN9L1K2</accession>
<dbReference type="PANTHER" id="PTHR11733:SF141">
    <property type="entry name" value="MEMBRANE METALLO-ENDOPEPTIDASE-LIKE 1"/>
    <property type="match status" value="1"/>
</dbReference>
<dbReference type="PROSITE" id="PS51885">
    <property type="entry name" value="NEPRILYSIN"/>
    <property type="match status" value="1"/>
</dbReference>
<evidence type="ECO:0000256" key="1">
    <source>
        <dbReference type="SAM" id="SignalP"/>
    </source>
</evidence>
<name>A0ABN9L1K2_9NEOB</name>
<feature type="chain" id="PRO_5046260513" description="Peptidase M13 N-terminal domain-containing protein" evidence="1">
    <location>
        <begin position="22"/>
        <end position="315"/>
    </location>
</feature>
<evidence type="ECO:0000259" key="2">
    <source>
        <dbReference type="Pfam" id="PF05649"/>
    </source>
</evidence>
<dbReference type="InterPro" id="IPR008753">
    <property type="entry name" value="Peptidase_M13_N"/>
</dbReference>
<feature type="domain" description="Peptidase M13 N-terminal" evidence="2">
    <location>
        <begin position="113"/>
        <end position="313"/>
    </location>
</feature>
<keyword evidence="4" id="KW-1185">Reference proteome</keyword>
<dbReference type="SUPFAM" id="SSF55486">
    <property type="entry name" value="Metalloproteases ('zincins'), catalytic domain"/>
    <property type="match status" value="1"/>
</dbReference>
<reference evidence="3" key="1">
    <citation type="submission" date="2023-07" db="EMBL/GenBank/DDBJ databases">
        <authorList>
            <person name="Stuckert A."/>
        </authorList>
    </citation>
    <scope>NUCLEOTIDE SEQUENCE</scope>
</reference>
<organism evidence="3 4">
    <name type="scientific">Ranitomeya imitator</name>
    <name type="common">mimic poison frog</name>
    <dbReference type="NCBI Taxonomy" id="111125"/>
    <lineage>
        <taxon>Eukaryota</taxon>
        <taxon>Metazoa</taxon>
        <taxon>Chordata</taxon>
        <taxon>Craniata</taxon>
        <taxon>Vertebrata</taxon>
        <taxon>Euteleostomi</taxon>
        <taxon>Amphibia</taxon>
        <taxon>Batrachia</taxon>
        <taxon>Anura</taxon>
        <taxon>Neobatrachia</taxon>
        <taxon>Hyloidea</taxon>
        <taxon>Dendrobatidae</taxon>
        <taxon>Dendrobatinae</taxon>
        <taxon>Ranitomeya</taxon>
    </lineage>
</organism>
<comment type="caution">
    <text evidence="3">The sequence shown here is derived from an EMBL/GenBank/DDBJ whole genome shotgun (WGS) entry which is preliminary data.</text>
</comment>
<protein>
    <recommendedName>
        <fullName evidence="2">Peptidase M13 N-terminal domain-containing protein</fullName>
    </recommendedName>
</protein>
<dbReference type="Proteomes" id="UP001176940">
    <property type="component" value="Unassembled WGS sequence"/>
</dbReference>
<dbReference type="Gene3D" id="1.10.1380.10">
    <property type="entry name" value="Neutral endopeptidase , domain2"/>
    <property type="match status" value="1"/>
</dbReference>
<dbReference type="PANTHER" id="PTHR11733">
    <property type="entry name" value="ZINC METALLOPROTEASE FAMILY M13 NEPRILYSIN-RELATED"/>
    <property type="match status" value="1"/>
</dbReference>
<dbReference type="Pfam" id="PF05649">
    <property type="entry name" value="Peptidase_M13_N"/>
    <property type="match status" value="1"/>
</dbReference>
<gene>
    <name evidence="3" type="ORF">RIMI_LOCUS3717099</name>
</gene>
<evidence type="ECO:0000313" key="3">
    <source>
        <dbReference type="EMBL" id="CAJ0929258.1"/>
    </source>
</evidence>
<dbReference type="InterPro" id="IPR042089">
    <property type="entry name" value="Peptidase_M13_dom_2"/>
</dbReference>